<accession>R7UML9</accession>
<sequence>MVSKATERRASAAHLYDAWQRDERRLSKLLRVDSLRLYLRLDMIIRAQEIPLKYLIASTESVLPFVAFRTRDEFLVAADFTAYTNPVNRALHCAANMAKQSAASSSSSSSSSSSPSSSASAAPDKQSNEHGEMAEDEMIASDMTKYDNPLTKIEMENFDKETNHMHDSEIKRLSKMSNSTGPPARPNYGLASKPVSTHSRSSVPSKQLSK</sequence>
<dbReference type="Proteomes" id="UP000014760">
    <property type="component" value="Unassembled WGS sequence"/>
</dbReference>
<evidence type="ECO:0000313" key="3">
    <source>
        <dbReference type="EnsemblMetazoa" id="CapteP215395"/>
    </source>
</evidence>
<dbReference type="HOGENOM" id="CLU_1311160_0_0_1"/>
<keyword evidence="4" id="KW-1185">Reference proteome</keyword>
<dbReference type="EMBL" id="KB299994">
    <property type="protein sequence ID" value="ELU07348.1"/>
    <property type="molecule type" value="Genomic_DNA"/>
</dbReference>
<dbReference type="EMBL" id="AMQN01007101">
    <property type="status" value="NOT_ANNOTATED_CDS"/>
    <property type="molecule type" value="Genomic_DNA"/>
</dbReference>
<organism evidence="2">
    <name type="scientific">Capitella teleta</name>
    <name type="common">Polychaete worm</name>
    <dbReference type="NCBI Taxonomy" id="283909"/>
    <lineage>
        <taxon>Eukaryota</taxon>
        <taxon>Metazoa</taxon>
        <taxon>Spiralia</taxon>
        <taxon>Lophotrochozoa</taxon>
        <taxon>Annelida</taxon>
        <taxon>Polychaeta</taxon>
        <taxon>Sedentaria</taxon>
        <taxon>Scolecida</taxon>
        <taxon>Capitellidae</taxon>
        <taxon>Capitella</taxon>
    </lineage>
</organism>
<evidence type="ECO:0000256" key="1">
    <source>
        <dbReference type="SAM" id="MobiDB-lite"/>
    </source>
</evidence>
<gene>
    <name evidence="2" type="ORF">CAPTEDRAFT_215395</name>
</gene>
<dbReference type="EnsemblMetazoa" id="CapteT215395">
    <property type="protein sequence ID" value="CapteP215395"/>
    <property type="gene ID" value="CapteG215395"/>
</dbReference>
<feature type="compositionally biased region" description="Low complexity" evidence="1">
    <location>
        <begin position="103"/>
        <end position="123"/>
    </location>
</feature>
<evidence type="ECO:0000313" key="2">
    <source>
        <dbReference type="EMBL" id="ELU07348.1"/>
    </source>
</evidence>
<name>R7UML9_CAPTE</name>
<reference evidence="3" key="3">
    <citation type="submission" date="2015-06" db="UniProtKB">
        <authorList>
            <consortium name="EnsemblMetazoa"/>
        </authorList>
    </citation>
    <scope>IDENTIFICATION</scope>
</reference>
<feature type="compositionally biased region" description="Basic and acidic residues" evidence="1">
    <location>
        <begin position="153"/>
        <end position="172"/>
    </location>
</feature>
<evidence type="ECO:0000313" key="4">
    <source>
        <dbReference type="Proteomes" id="UP000014760"/>
    </source>
</evidence>
<feature type="region of interest" description="Disordered" evidence="1">
    <location>
        <begin position="103"/>
        <end position="210"/>
    </location>
</feature>
<reference evidence="4" key="1">
    <citation type="submission" date="2012-12" db="EMBL/GenBank/DDBJ databases">
        <authorList>
            <person name="Hellsten U."/>
            <person name="Grimwood J."/>
            <person name="Chapman J.A."/>
            <person name="Shapiro H."/>
            <person name="Aerts A."/>
            <person name="Otillar R.P."/>
            <person name="Terry A.Y."/>
            <person name="Boore J.L."/>
            <person name="Simakov O."/>
            <person name="Marletaz F."/>
            <person name="Cho S.-J."/>
            <person name="Edsinger-Gonzales E."/>
            <person name="Havlak P."/>
            <person name="Kuo D.-H."/>
            <person name="Larsson T."/>
            <person name="Lv J."/>
            <person name="Arendt D."/>
            <person name="Savage R."/>
            <person name="Osoegawa K."/>
            <person name="de Jong P."/>
            <person name="Lindberg D.R."/>
            <person name="Seaver E.C."/>
            <person name="Weisblat D.A."/>
            <person name="Putnam N.H."/>
            <person name="Grigoriev I.V."/>
            <person name="Rokhsar D.S."/>
        </authorList>
    </citation>
    <scope>NUCLEOTIDE SEQUENCE</scope>
    <source>
        <strain evidence="4">I ESC-2004</strain>
    </source>
</reference>
<protein>
    <submittedName>
        <fullName evidence="2 3">Uncharacterized protein</fullName>
    </submittedName>
</protein>
<proteinExistence type="predicted"/>
<dbReference type="AlphaFoldDB" id="R7UML9"/>
<reference evidence="2 4" key="2">
    <citation type="journal article" date="2013" name="Nature">
        <title>Insights into bilaterian evolution from three spiralian genomes.</title>
        <authorList>
            <person name="Simakov O."/>
            <person name="Marletaz F."/>
            <person name="Cho S.J."/>
            <person name="Edsinger-Gonzales E."/>
            <person name="Havlak P."/>
            <person name="Hellsten U."/>
            <person name="Kuo D.H."/>
            <person name="Larsson T."/>
            <person name="Lv J."/>
            <person name="Arendt D."/>
            <person name="Savage R."/>
            <person name="Osoegawa K."/>
            <person name="de Jong P."/>
            <person name="Grimwood J."/>
            <person name="Chapman J.A."/>
            <person name="Shapiro H."/>
            <person name="Aerts A."/>
            <person name="Otillar R.P."/>
            <person name="Terry A.Y."/>
            <person name="Boore J.L."/>
            <person name="Grigoriev I.V."/>
            <person name="Lindberg D.R."/>
            <person name="Seaver E.C."/>
            <person name="Weisblat D.A."/>
            <person name="Putnam N.H."/>
            <person name="Rokhsar D.S."/>
        </authorList>
    </citation>
    <scope>NUCLEOTIDE SEQUENCE</scope>
    <source>
        <strain evidence="2 4">I ESC-2004</strain>
    </source>
</reference>
<feature type="compositionally biased region" description="Polar residues" evidence="1">
    <location>
        <begin position="194"/>
        <end position="210"/>
    </location>
</feature>